<dbReference type="InterPro" id="IPR017441">
    <property type="entry name" value="Protein_kinase_ATP_BS"/>
</dbReference>
<dbReference type="InterPro" id="IPR000719">
    <property type="entry name" value="Prot_kinase_dom"/>
</dbReference>
<comment type="catalytic activity">
    <reaction evidence="7">
        <text>L-threonyl-[protein] + ATP = O-phospho-L-threonyl-[protein] + ADP + H(+)</text>
        <dbReference type="Rhea" id="RHEA:46608"/>
        <dbReference type="Rhea" id="RHEA-COMP:11060"/>
        <dbReference type="Rhea" id="RHEA-COMP:11605"/>
        <dbReference type="ChEBI" id="CHEBI:15378"/>
        <dbReference type="ChEBI" id="CHEBI:30013"/>
        <dbReference type="ChEBI" id="CHEBI:30616"/>
        <dbReference type="ChEBI" id="CHEBI:61977"/>
        <dbReference type="ChEBI" id="CHEBI:456216"/>
        <dbReference type="EC" id="2.7.11.1"/>
    </reaction>
</comment>
<feature type="domain" description="Protein kinase" evidence="10">
    <location>
        <begin position="15"/>
        <end position="276"/>
    </location>
</feature>
<evidence type="ECO:0000256" key="2">
    <source>
        <dbReference type="ARBA" id="ARBA00022527"/>
    </source>
</evidence>
<comment type="caution">
    <text evidence="11">The sequence shown here is derived from an EMBL/GenBank/DDBJ whole genome shotgun (WGS) entry which is preliminary data.</text>
</comment>
<evidence type="ECO:0000256" key="7">
    <source>
        <dbReference type="ARBA" id="ARBA00047899"/>
    </source>
</evidence>
<evidence type="ECO:0000256" key="5">
    <source>
        <dbReference type="ARBA" id="ARBA00022777"/>
    </source>
</evidence>
<organism evidence="11 12">
    <name type="scientific">Merismopedia glauca CCAP 1448/3</name>
    <dbReference type="NCBI Taxonomy" id="1296344"/>
    <lineage>
        <taxon>Bacteria</taxon>
        <taxon>Bacillati</taxon>
        <taxon>Cyanobacteriota</taxon>
        <taxon>Cyanophyceae</taxon>
        <taxon>Synechococcales</taxon>
        <taxon>Merismopediaceae</taxon>
        <taxon>Merismopedia</taxon>
    </lineage>
</organism>
<evidence type="ECO:0000256" key="8">
    <source>
        <dbReference type="ARBA" id="ARBA00048679"/>
    </source>
</evidence>
<dbReference type="GO" id="GO:0005524">
    <property type="term" value="F:ATP binding"/>
    <property type="evidence" value="ECO:0007669"/>
    <property type="project" value="UniProtKB-UniRule"/>
</dbReference>
<dbReference type="SUPFAM" id="SSF56112">
    <property type="entry name" value="Protein kinase-like (PK-like)"/>
    <property type="match status" value="1"/>
</dbReference>
<name>A0A2T1BZ85_9CYAN</name>
<dbReference type="PROSITE" id="PS00107">
    <property type="entry name" value="PROTEIN_KINASE_ATP"/>
    <property type="match status" value="1"/>
</dbReference>
<comment type="catalytic activity">
    <reaction evidence="8">
        <text>L-seryl-[protein] + ATP = O-phospho-L-seryl-[protein] + ADP + H(+)</text>
        <dbReference type="Rhea" id="RHEA:17989"/>
        <dbReference type="Rhea" id="RHEA-COMP:9863"/>
        <dbReference type="Rhea" id="RHEA-COMP:11604"/>
        <dbReference type="ChEBI" id="CHEBI:15378"/>
        <dbReference type="ChEBI" id="CHEBI:29999"/>
        <dbReference type="ChEBI" id="CHEBI:30616"/>
        <dbReference type="ChEBI" id="CHEBI:83421"/>
        <dbReference type="ChEBI" id="CHEBI:456216"/>
        <dbReference type="EC" id="2.7.11.1"/>
    </reaction>
</comment>
<reference evidence="11 12" key="2">
    <citation type="submission" date="2018-03" db="EMBL/GenBank/DDBJ databases">
        <title>The ancient ancestry and fast evolution of plastids.</title>
        <authorList>
            <person name="Moore K.R."/>
            <person name="Magnabosco C."/>
            <person name="Momper L."/>
            <person name="Gold D.A."/>
            <person name="Bosak T."/>
            <person name="Fournier G.P."/>
        </authorList>
    </citation>
    <scope>NUCLEOTIDE SEQUENCE [LARGE SCALE GENOMIC DNA]</scope>
    <source>
        <strain evidence="11 12">CCAP 1448/3</strain>
    </source>
</reference>
<keyword evidence="4 9" id="KW-0547">Nucleotide-binding</keyword>
<dbReference type="RefSeq" id="WP_106290359.1">
    <property type="nucleotide sequence ID" value="NZ_CAWNTC010000150.1"/>
</dbReference>
<dbReference type="GO" id="GO:0004674">
    <property type="term" value="F:protein serine/threonine kinase activity"/>
    <property type="evidence" value="ECO:0007669"/>
    <property type="project" value="UniProtKB-KW"/>
</dbReference>
<evidence type="ECO:0000256" key="4">
    <source>
        <dbReference type="ARBA" id="ARBA00022741"/>
    </source>
</evidence>
<evidence type="ECO:0000256" key="3">
    <source>
        <dbReference type="ARBA" id="ARBA00022679"/>
    </source>
</evidence>
<keyword evidence="3" id="KW-0808">Transferase</keyword>
<dbReference type="CDD" id="cd14014">
    <property type="entry name" value="STKc_PknB_like"/>
    <property type="match status" value="1"/>
</dbReference>
<dbReference type="AlphaFoldDB" id="A0A2T1BZ85"/>
<dbReference type="OrthoDB" id="428645at2"/>
<keyword evidence="6 9" id="KW-0067">ATP-binding</keyword>
<keyword evidence="12" id="KW-1185">Reference proteome</keyword>
<feature type="binding site" evidence="9">
    <location>
        <position position="46"/>
    </location>
    <ligand>
        <name>ATP</name>
        <dbReference type="ChEBI" id="CHEBI:30616"/>
    </ligand>
</feature>
<dbReference type="InterPro" id="IPR011009">
    <property type="entry name" value="Kinase-like_dom_sf"/>
</dbReference>
<keyword evidence="2 11" id="KW-0723">Serine/threonine-protein kinase</keyword>
<dbReference type="SMART" id="SM00220">
    <property type="entry name" value="S_TKc"/>
    <property type="match status" value="1"/>
</dbReference>
<accession>A0A2T1BZ85</accession>
<sequence>MNQPPLVGHTLRSHYHITRLLGSGGFGDTYLAQDLDLPGKPYCVVKHLKPKSNDPAVLPIAKGLFDREAQILYQLGNKSEQIPKLFAHFEENGEFYLVQEFVDGHDLTKEIIPGQIKPENVVCKLLKDILEVLAVVHQRNVIHRDIKPQNLMRRKSDGKIVLIDFGAVKEIGTLLINSQGQTSVSVAIGSPGYMPNEQANGRPRFASNVYAVGMMGIQALTGFLPHQLQEDPDTGELIWRDYAQVSDELGEVLDKMVRDHFSQRYQTASAALQAFMPIIELPTPVVATPPTIPPVPPNQSPTIPLSQLKVSSASPAVTIPSVEPVWRWGP</sequence>
<evidence type="ECO:0000313" key="12">
    <source>
        <dbReference type="Proteomes" id="UP000238762"/>
    </source>
</evidence>
<dbReference type="Gene3D" id="1.10.510.10">
    <property type="entry name" value="Transferase(Phosphotransferase) domain 1"/>
    <property type="match status" value="1"/>
</dbReference>
<reference evidence="11 12" key="1">
    <citation type="submission" date="2018-02" db="EMBL/GenBank/DDBJ databases">
        <authorList>
            <person name="Cohen D.B."/>
            <person name="Kent A.D."/>
        </authorList>
    </citation>
    <scope>NUCLEOTIDE SEQUENCE [LARGE SCALE GENOMIC DNA]</scope>
    <source>
        <strain evidence="11 12">CCAP 1448/3</strain>
    </source>
</reference>
<keyword evidence="5 11" id="KW-0418">Kinase</keyword>
<dbReference type="Proteomes" id="UP000238762">
    <property type="component" value="Unassembled WGS sequence"/>
</dbReference>
<dbReference type="PANTHER" id="PTHR24363">
    <property type="entry name" value="SERINE/THREONINE PROTEIN KINASE"/>
    <property type="match status" value="1"/>
</dbReference>
<evidence type="ECO:0000313" key="11">
    <source>
        <dbReference type="EMBL" id="PSB01264.1"/>
    </source>
</evidence>
<evidence type="ECO:0000256" key="1">
    <source>
        <dbReference type="ARBA" id="ARBA00012513"/>
    </source>
</evidence>
<dbReference type="Pfam" id="PF00069">
    <property type="entry name" value="Pkinase"/>
    <property type="match status" value="1"/>
</dbReference>
<dbReference type="EC" id="2.7.11.1" evidence="1"/>
<evidence type="ECO:0000259" key="10">
    <source>
        <dbReference type="PROSITE" id="PS50011"/>
    </source>
</evidence>
<dbReference type="PANTHER" id="PTHR24363:SF0">
    <property type="entry name" value="SERINE_THREONINE KINASE LIKE DOMAIN CONTAINING 1"/>
    <property type="match status" value="1"/>
</dbReference>
<dbReference type="PROSITE" id="PS50011">
    <property type="entry name" value="PROTEIN_KINASE_DOM"/>
    <property type="match status" value="1"/>
</dbReference>
<gene>
    <name evidence="11" type="ORF">C7B64_19155</name>
</gene>
<dbReference type="EMBL" id="PVWJ01000118">
    <property type="protein sequence ID" value="PSB01264.1"/>
    <property type="molecule type" value="Genomic_DNA"/>
</dbReference>
<proteinExistence type="predicted"/>
<evidence type="ECO:0000256" key="9">
    <source>
        <dbReference type="PROSITE-ProRule" id="PRU10141"/>
    </source>
</evidence>
<evidence type="ECO:0000256" key="6">
    <source>
        <dbReference type="ARBA" id="ARBA00022840"/>
    </source>
</evidence>
<protein>
    <recommendedName>
        <fullName evidence="1">non-specific serine/threonine protein kinase</fullName>
        <ecNumber evidence="1">2.7.11.1</ecNumber>
    </recommendedName>
</protein>